<dbReference type="CDD" id="cd21156">
    <property type="entry name" value="PUA_eIF2d-like"/>
    <property type="match status" value="1"/>
</dbReference>
<dbReference type="InterPro" id="IPR039757">
    <property type="entry name" value="EIF2D"/>
</dbReference>
<dbReference type="InterPro" id="IPR036877">
    <property type="entry name" value="SUI1_dom_sf"/>
</dbReference>
<dbReference type="Pfam" id="PF01253">
    <property type="entry name" value="SUI1"/>
    <property type="match status" value="1"/>
</dbReference>
<dbReference type="Gene3D" id="3.30.780.10">
    <property type="entry name" value="SUI1-like domain"/>
    <property type="match status" value="1"/>
</dbReference>
<dbReference type="GeneID" id="83179657"/>
<dbReference type="EMBL" id="JAPQKR010000012">
    <property type="protein sequence ID" value="KAJ5204415.1"/>
    <property type="molecule type" value="Genomic_DNA"/>
</dbReference>
<dbReference type="PROSITE" id="PS50296">
    <property type="entry name" value="SUI1"/>
    <property type="match status" value="1"/>
</dbReference>
<dbReference type="AlphaFoldDB" id="A0A9W9MNC7"/>
<dbReference type="GO" id="GO:0001731">
    <property type="term" value="P:formation of translation preinitiation complex"/>
    <property type="evidence" value="ECO:0007669"/>
    <property type="project" value="InterPro"/>
</dbReference>
<sequence length="646" mass="71218">MFKKKPTIKNLSPLRSSDRRKIADQIIKDYQISLPSETTSDAPSAGSAPVPTLSSIRNSLLPENSLTARFTTTAGPDLREVQGIVYVGAHPGEEERVLWFKVEHGPGYTKRLYPTVYTLWNNPNLVPLLYTPEMVMRKLHGGADLMTPGLANEPPFPAKAVKDSVVAVASCDKHTVPAFVGICEIDVSALGEVQGTKGHAVRGLHWEGDELWAWSSTSRPGRPAPEYIEGWDDEDIDEVEQGVGELTLDEKEDGPIETSDETHSEEASAVVEESTVEVEEPSTKEIDEAFIKAFIYSLWKLKQDNPSAPTHGLTLPVSPSVLIANLITPYLPIYSAQEVQFYTIKKTSWKNVKKFIKYLDKLKLIKAKDRSGQETYVWDVDFDDQRVDRFVPYKLPSKAALESGNKPAALEGKKLATTGDADPTVGQSLTVQTLYRATSKLSPDIFPSLPASNPKNYYTYSDVSSHLDKYLQSQDPPIVTKENRRIINLNPYLANTVFTSGSSEDQGTLKRGMVTRDGLLKRITEDTSMLQPHYAILKPGQTLADVKPKAGATPKAQITIEKRTGSKVVTKVTNLEVFGIIPSLLAEELQKKCASSTSVTQANGAPKGVMEVLVQGDQRKAIDTALVRRGLKSQWVDVVDKSKKKK</sequence>
<dbReference type="RefSeq" id="XP_058308894.1">
    <property type="nucleotide sequence ID" value="XM_058452356.1"/>
</dbReference>
<dbReference type="Pfam" id="PF26292">
    <property type="entry name" value="PUA_elF2D"/>
    <property type="match status" value="1"/>
</dbReference>
<reference evidence="3" key="2">
    <citation type="journal article" date="2023" name="IMA Fungus">
        <title>Comparative genomic study of the Penicillium genus elucidates a diverse pangenome and 15 lateral gene transfer events.</title>
        <authorList>
            <person name="Petersen C."/>
            <person name="Sorensen T."/>
            <person name="Nielsen M.R."/>
            <person name="Sondergaard T.E."/>
            <person name="Sorensen J.L."/>
            <person name="Fitzpatrick D.A."/>
            <person name="Frisvad J.C."/>
            <person name="Nielsen K.L."/>
        </authorList>
    </citation>
    <scope>NUCLEOTIDE SEQUENCE</scope>
    <source>
        <strain evidence="3">IBT 15544</strain>
    </source>
</reference>
<dbReference type="OrthoDB" id="199771at2759"/>
<accession>A0A9W9MNC7</accession>
<evidence type="ECO:0000313" key="4">
    <source>
        <dbReference type="Proteomes" id="UP001150904"/>
    </source>
</evidence>
<feature type="domain" description="SUI1" evidence="2">
    <location>
        <begin position="556"/>
        <end position="630"/>
    </location>
</feature>
<reference evidence="3" key="1">
    <citation type="submission" date="2022-12" db="EMBL/GenBank/DDBJ databases">
        <authorList>
            <person name="Petersen C."/>
        </authorList>
    </citation>
    <scope>NUCLEOTIDE SEQUENCE</scope>
    <source>
        <strain evidence="3">IBT 15544</strain>
    </source>
</reference>
<dbReference type="Proteomes" id="UP001150904">
    <property type="component" value="Unassembled WGS sequence"/>
</dbReference>
<dbReference type="FunFam" id="3.10.400.20:FF:000008">
    <property type="entry name" value="RNA binding protein Ligatin/Tma64, putative"/>
    <property type="match status" value="1"/>
</dbReference>
<protein>
    <recommendedName>
        <fullName evidence="2">SUI1 domain-containing protein</fullName>
    </recommendedName>
</protein>
<organism evidence="3 4">
    <name type="scientific">Penicillium cinerascens</name>
    <dbReference type="NCBI Taxonomy" id="70096"/>
    <lineage>
        <taxon>Eukaryota</taxon>
        <taxon>Fungi</taxon>
        <taxon>Dikarya</taxon>
        <taxon>Ascomycota</taxon>
        <taxon>Pezizomycotina</taxon>
        <taxon>Eurotiomycetes</taxon>
        <taxon>Eurotiomycetidae</taxon>
        <taxon>Eurotiales</taxon>
        <taxon>Aspergillaceae</taxon>
        <taxon>Penicillium</taxon>
    </lineage>
</organism>
<dbReference type="InterPro" id="IPR048248">
    <property type="entry name" value="PUA_eIF2d-like"/>
</dbReference>
<dbReference type="PANTHER" id="PTHR12217:SF4">
    <property type="entry name" value="EUKARYOTIC TRANSLATION INITIATION FACTOR 2D"/>
    <property type="match status" value="1"/>
</dbReference>
<dbReference type="Pfam" id="PF25304">
    <property type="entry name" value="WHD_eIF2D"/>
    <property type="match status" value="1"/>
</dbReference>
<proteinExistence type="predicted"/>
<dbReference type="GO" id="GO:0003743">
    <property type="term" value="F:translation initiation factor activity"/>
    <property type="evidence" value="ECO:0007669"/>
    <property type="project" value="InterPro"/>
</dbReference>
<evidence type="ECO:0000313" key="3">
    <source>
        <dbReference type="EMBL" id="KAJ5204415.1"/>
    </source>
</evidence>
<dbReference type="InterPro" id="IPR057429">
    <property type="entry name" value="WH_eIF2D"/>
</dbReference>
<comment type="caution">
    <text evidence="3">The sequence shown here is derived from an EMBL/GenBank/DDBJ whole genome shotgun (WGS) entry which is preliminary data.</text>
</comment>
<gene>
    <name evidence="3" type="ORF">N7498_005294</name>
</gene>
<dbReference type="InterPro" id="IPR001950">
    <property type="entry name" value="SUI1"/>
</dbReference>
<name>A0A9W9MNC7_9EURO</name>
<evidence type="ECO:0000259" key="2">
    <source>
        <dbReference type="PROSITE" id="PS50296"/>
    </source>
</evidence>
<dbReference type="InterPro" id="IPR039759">
    <property type="entry name" value="eIF2D_SUI1"/>
</dbReference>
<feature type="region of interest" description="Disordered" evidence="1">
    <location>
        <begin position="245"/>
        <end position="270"/>
    </location>
</feature>
<evidence type="ECO:0000256" key="1">
    <source>
        <dbReference type="SAM" id="MobiDB-lite"/>
    </source>
</evidence>
<dbReference type="PANTHER" id="PTHR12217">
    <property type="entry name" value="EUKARYOTIC TRANSLATION INITIATION FACTOR 2D"/>
    <property type="match status" value="1"/>
</dbReference>
<dbReference type="SUPFAM" id="SSF55159">
    <property type="entry name" value="eIF1-like"/>
    <property type="match status" value="1"/>
</dbReference>
<dbReference type="InterPro" id="IPR015947">
    <property type="entry name" value="PUA-like_sf"/>
</dbReference>
<dbReference type="FunFam" id="3.30.780.10:FF:000008">
    <property type="entry name" value="eukaryotic translation initiation factor 2D"/>
    <property type="match status" value="1"/>
</dbReference>
<dbReference type="Gene3D" id="3.10.400.20">
    <property type="match status" value="1"/>
</dbReference>
<keyword evidence="4" id="KW-1185">Reference proteome</keyword>
<dbReference type="CDD" id="cd11608">
    <property type="entry name" value="eIF2D_C"/>
    <property type="match status" value="1"/>
</dbReference>
<dbReference type="SUPFAM" id="SSF88697">
    <property type="entry name" value="PUA domain-like"/>
    <property type="match status" value="1"/>
</dbReference>